<proteinExistence type="predicted"/>
<evidence type="ECO:0000313" key="1">
    <source>
        <dbReference type="EMBL" id="KAK3743799.1"/>
    </source>
</evidence>
<gene>
    <name evidence="1" type="ORF">RRG08_043531</name>
</gene>
<comment type="caution">
    <text evidence="1">The sequence shown here is derived from an EMBL/GenBank/DDBJ whole genome shotgun (WGS) entry which is preliminary data.</text>
</comment>
<evidence type="ECO:0000313" key="2">
    <source>
        <dbReference type="Proteomes" id="UP001283361"/>
    </source>
</evidence>
<reference evidence="1" key="1">
    <citation type="journal article" date="2023" name="G3 (Bethesda)">
        <title>A reference genome for the long-term kleptoplast-retaining sea slug Elysia crispata morphotype clarki.</title>
        <authorList>
            <person name="Eastman K.E."/>
            <person name="Pendleton A.L."/>
            <person name="Shaikh M.A."/>
            <person name="Suttiyut T."/>
            <person name="Ogas R."/>
            <person name="Tomko P."/>
            <person name="Gavelis G."/>
            <person name="Widhalm J.R."/>
            <person name="Wisecaver J.H."/>
        </authorList>
    </citation>
    <scope>NUCLEOTIDE SEQUENCE</scope>
    <source>
        <strain evidence="1">ECLA1</strain>
    </source>
</reference>
<dbReference type="Proteomes" id="UP001283361">
    <property type="component" value="Unassembled WGS sequence"/>
</dbReference>
<dbReference type="AlphaFoldDB" id="A0AAE0YFK1"/>
<organism evidence="1 2">
    <name type="scientific">Elysia crispata</name>
    <name type="common">lettuce slug</name>
    <dbReference type="NCBI Taxonomy" id="231223"/>
    <lineage>
        <taxon>Eukaryota</taxon>
        <taxon>Metazoa</taxon>
        <taxon>Spiralia</taxon>
        <taxon>Lophotrochozoa</taxon>
        <taxon>Mollusca</taxon>
        <taxon>Gastropoda</taxon>
        <taxon>Heterobranchia</taxon>
        <taxon>Euthyneura</taxon>
        <taxon>Panpulmonata</taxon>
        <taxon>Sacoglossa</taxon>
        <taxon>Placobranchoidea</taxon>
        <taxon>Plakobranchidae</taxon>
        <taxon>Elysia</taxon>
    </lineage>
</organism>
<accession>A0AAE0YFK1</accession>
<name>A0AAE0YFK1_9GAST</name>
<sequence length="161" mass="17929">MRNNRRQGHFSMEAVCICRLRYDNLLDQVTLRPPSACLVVLDDSADLRLAYPSPSSVDQMIMYPRRPLPSLHGGAESEGRALGKGRQRGLNSLDRRRVLILHQKTGGKNGLDLKSSNSIVFCGLRHWQAQQRTRKAEPWCGACVDACDGRPGLGVVYVTRA</sequence>
<dbReference type="EMBL" id="JAWDGP010006298">
    <property type="protein sequence ID" value="KAK3743799.1"/>
    <property type="molecule type" value="Genomic_DNA"/>
</dbReference>
<protein>
    <submittedName>
        <fullName evidence="1">Uncharacterized protein</fullName>
    </submittedName>
</protein>
<keyword evidence="2" id="KW-1185">Reference proteome</keyword>